<gene>
    <name evidence="1" type="ORF">B2A_15694</name>
</gene>
<dbReference type="Gene3D" id="2.120.10.30">
    <property type="entry name" value="TolB, C-terminal domain"/>
    <property type="match status" value="1"/>
</dbReference>
<dbReference type="SUPFAM" id="SSF82171">
    <property type="entry name" value="DPP6 N-terminal domain-like"/>
    <property type="match status" value="1"/>
</dbReference>
<reference evidence="1" key="1">
    <citation type="submission" date="2013-08" db="EMBL/GenBank/DDBJ databases">
        <authorList>
            <person name="Mendez C."/>
            <person name="Richter M."/>
            <person name="Ferrer M."/>
            <person name="Sanchez J."/>
        </authorList>
    </citation>
    <scope>NUCLEOTIDE SEQUENCE</scope>
</reference>
<dbReference type="InterPro" id="IPR011659">
    <property type="entry name" value="WD40"/>
</dbReference>
<comment type="caution">
    <text evidence="1">The sequence shown here is derived from an EMBL/GenBank/DDBJ whole genome shotgun (WGS) entry which is preliminary data.</text>
</comment>
<organism evidence="1">
    <name type="scientific">mine drainage metagenome</name>
    <dbReference type="NCBI Taxonomy" id="410659"/>
    <lineage>
        <taxon>unclassified sequences</taxon>
        <taxon>metagenomes</taxon>
        <taxon>ecological metagenomes</taxon>
    </lineage>
</organism>
<dbReference type="AlphaFoldDB" id="T0Y2W0"/>
<dbReference type="EMBL" id="AUZZ01011407">
    <property type="protein sequence ID" value="EQD26312.1"/>
    <property type="molecule type" value="Genomic_DNA"/>
</dbReference>
<dbReference type="InterPro" id="IPR011042">
    <property type="entry name" value="6-blade_b-propeller_TolB-like"/>
</dbReference>
<feature type="non-terminal residue" evidence="1">
    <location>
        <position position="122"/>
    </location>
</feature>
<name>T0Y2W0_9ZZZZ</name>
<dbReference type="Pfam" id="PF07676">
    <property type="entry name" value="PD40"/>
    <property type="match status" value="2"/>
</dbReference>
<protein>
    <submittedName>
        <fullName evidence="1">Translocation protein TolB</fullName>
    </submittedName>
</protein>
<accession>T0Y2W0</accession>
<evidence type="ECO:0000313" key="1">
    <source>
        <dbReference type="EMBL" id="EQD26312.1"/>
    </source>
</evidence>
<sequence>MKRLLACLPCVLLALTPLGAHAAAAPIELKAYRSLVNLASPQFSPDGTRVVFVAIRPDFVHDRYDRTLMVVDTAGGAPTALVRGMRDLQMPRWSPDGRTLAFIAKVAKQKAEIYSIPAGGGI</sequence>
<proteinExistence type="predicted"/>
<reference evidence="1" key="2">
    <citation type="journal article" date="2014" name="ISME J.">
        <title>Microbial stratification in low pH oxic and suboxic macroscopic growths along an acid mine drainage.</title>
        <authorList>
            <person name="Mendez-Garcia C."/>
            <person name="Mesa V."/>
            <person name="Sprenger R.R."/>
            <person name="Richter M."/>
            <person name="Diez M.S."/>
            <person name="Solano J."/>
            <person name="Bargiela R."/>
            <person name="Golyshina O.V."/>
            <person name="Manteca A."/>
            <person name="Ramos J.L."/>
            <person name="Gallego J.R."/>
            <person name="Llorente I."/>
            <person name="Martins Dos Santos V.A."/>
            <person name="Jensen O.N."/>
            <person name="Pelaez A.I."/>
            <person name="Sanchez J."/>
            <person name="Ferrer M."/>
        </authorList>
    </citation>
    <scope>NUCLEOTIDE SEQUENCE</scope>
</reference>